<name>A0A941IHH4_9BURK</name>
<dbReference type="PANTHER" id="PTHR22726:SF1">
    <property type="entry name" value="METALLOENDOPEPTIDASE OMA1, MITOCHONDRIAL"/>
    <property type="match status" value="1"/>
</dbReference>
<protein>
    <submittedName>
        <fullName evidence="10">M48 family metallopeptidase</fullName>
    </submittedName>
</protein>
<evidence type="ECO:0000313" key="10">
    <source>
        <dbReference type="EMBL" id="MBR7800985.1"/>
    </source>
</evidence>
<evidence type="ECO:0000259" key="9">
    <source>
        <dbReference type="Pfam" id="PF23368"/>
    </source>
</evidence>
<comment type="caution">
    <text evidence="10">The sequence shown here is derived from an EMBL/GenBank/DDBJ whole genome shotgun (WGS) entry which is preliminary data.</text>
</comment>
<keyword evidence="1 6" id="KW-0645">Protease</keyword>
<keyword evidence="2" id="KW-0479">Metal-binding</keyword>
<dbReference type="GO" id="GO:0046872">
    <property type="term" value="F:metal ion binding"/>
    <property type="evidence" value="ECO:0007669"/>
    <property type="project" value="UniProtKB-KW"/>
</dbReference>
<evidence type="ECO:0000256" key="7">
    <source>
        <dbReference type="SAM" id="Phobius"/>
    </source>
</evidence>
<dbReference type="PANTHER" id="PTHR22726">
    <property type="entry name" value="METALLOENDOPEPTIDASE OMA1"/>
    <property type="match status" value="1"/>
</dbReference>
<feature type="domain" description="DUF7092" evidence="9">
    <location>
        <begin position="9"/>
        <end position="79"/>
    </location>
</feature>
<dbReference type="Pfam" id="PF23368">
    <property type="entry name" value="DUF7092"/>
    <property type="match status" value="1"/>
</dbReference>
<sequence>MTTNMTRSVNATYFDSLSSNPQLCRVQFDTNIISLIFDNAQRNFSPTQSQLLEPFANAPLLLEFEDGTHCEIKNRDDQQFILQVLSYRPSRVEIWQQHWRYALLAIVLTLSFLFVAYRYGGPMLARQVVPLIPQAADEFLGQQAEVLLQDAYLTPTKTSDAQYNQAIQVFRRIQPTNPRLKPRLEMRASKRLGANAFALPNGSIYVTDAMFDLLSRSGKQLSQEGEYELAGLLAHEIAHIELRHSMLNLTETSFMTVVVGSLVGDFSSLVSAGAGALLGAQYSQEKERQADTYAIQVLKSKGISPKHLAHLFRNLEKHTMGKNKPIAPTWITHEIETYLSTHPTTQERIRYLETAAGDSDRAGYIPRPTHPIDQ</sequence>
<dbReference type="Proteomes" id="UP000678545">
    <property type="component" value="Unassembled WGS sequence"/>
</dbReference>
<dbReference type="Gene3D" id="3.30.2010.10">
    <property type="entry name" value="Metalloproteases ('zincins'), catalytic domain"/>
    <property type="match status" value="1"/>
</dbReference>
<dbReference type="InterPro" id="IPR001915">
    <property type="entry name" value="Peptidase_M48"/>
</dbReference>
<organism evidence="10 11">
    <name type="scientific">Undibacterium fentianense</name>
    <dbReference type="NCBI Taxonomy" id="2828728"/>
    <lineage>
        <taxon>Bacteria</taxon>
        <taxon>Pseudomonadati</taxon>
        <taxon>Pseudomonadota</taxon>
        <taxon>Betaproteobacteria</taxon>
        <taxon>Burkholderiales</taxon>
        <taxon>Oxalobacteraceae</taxon>
        <taxon>Undibacterium</taxon>
    </lineage>
</organism>
<evidence type="ECO:0000259" key="8">
    <source>
        <dbReference type="Pfam" id="PF01435"/>
    </source>
</evidence>
<feature type="domain" description="Peptidase M48" evidence="8">
    <location>
        <begin position="182"/>
        <end position="354"/>
    </location>
</feature>
<evidence type="ECO:0000256" key="2">
    <source>
        <dbReference type="ARBA" id="ARBA00022723"/>
    </source>
</evidence>
<keyword evidence="7" id="KW-1133">Transmembrane helix</keyword>
<keyword evidence="3 6" id="KW-0378">Hydrolase</keyword>
<dbReference type="CDD" id="cd07332">
    <property type="entry name" value="M48C_Oma1_like"/>
    <property type="match status" value="1"/>
</dbReference>
<dbReference type="Pfam" id="PF01435">
    <property type="entry name" value="Peptidase_M48"/>
    <property type="match status" value="1"/>
</dbReference>
<comment type="similarity">
    <text evidence="6">Belongs to the peptidase M48 family.</text>
</comment>
<evidence type="ECO:0000256" key="4">
    <source>
        <dbReference type="ARBA" id="ARBA00022833"/>
    </source>
</evidence>
<evidence type="ECO:0000256" key="6">
    <source>
        <dbReference type="RuleBase" id="RU003983"/>
    </source>
</evidence>
<keyword evidence="7" id="KW-0812">Transmembrane</keyword>
<dbReference type="AlphaFoldDB" id="A0A941IHH4"/>
<feature type="transmembrane region" description="Helical" evidence="7">
    <location>
        <begin position="101"/>
        <end position="120"/>
    </location>
</feature>
<reference evidence="10" key="1">
    <citation type="submission" date="2021-04" db="EMBL/GenBank/DDBJ databases">
        <title>novel species isolated from subtropical streams in China.</title>
        <authorList>
            <person name="Lu H."/>
        </authorList>
    </citation>
    <scope>NUCLEOTIDE SEQUENCE</scope>
    <source>
        <strain evidence="10">FT137W</strain>
    </source>
</reference>
<evidence type="ECO:0000256" key="1">
    <source>
        <dbReference type="ARBA" id="ARBA00022670"/>
    </source>
</evidence>
<gene>
    <name evidence="10" type="ORF">KDM90_13330</name>
</gene>
<comment type="cofactor">
    <cofactor evidence="6">
        <name>Zn(2+)</name>
        <dbReference type="ChEBI" id="CHEBI:29105"/>
    </cofactor>
    <text evidence="6">Binds 1 zinc ion per subunit.</text>
</comment>
<keyword evidence="4 6" id="KW-0862">Zinc</keyword>
<dbReference type="EMBL" id="JAGSPJ010000005">
    <property type="protein sequence ID" value="MBR7800985.1"/>
    <property type="molecule type" value="Genomic_DNA"/>
</dbReference>
<dbReference type="GO" id="GO:0004222">
    <property type="term" value="F:metalloendopeptidase activity"/>
    <property type="evidence" value="ECO:0007669"/>
    <property type="project" value="InterPro"/>
</dbReference>
<accession>A0A941IHH4</accession>
<dbReference type="GO" id="GO:0016020">
    <property type="term" value="C:membrane"/>
    <property type="evidence" value="ECO:0007669"/>
    <property type="project" value="TreeGrafter"/>
</dbReference>
<evidence type="ECO:0000256" key="3">
    <source>
        <dbReference type="ARBA" id="ARBA00022801"/>
    </source>
</evidence>
<evidence type="ECO:0000313" key="11">
    <source>
        <dbReference type="Proteomes" id="UP000678545"/>
    </source>
</evidence>
<keyword evidence="11" id="KW-1185">Reference proteome</keyword>
<dbReference type="InterPro" id="IPR055518">
    <property type="entry name" value="DUF7092"/>
</dbReference>
<dbReference type="InterPro" id="IPR051156">
    <property type="entry name" value="Mito/Outer_Membr_Metalloprot"/>
</dbReference>
<keyword evidence="5 6" id="KW-0482">Metalloprotease</keyword>
<dbReference type="GO" id="GO:0051603">
    <property type="term" value="P:proteolysis involved in protein catabolic process"/>
    <property type="evidence" value="ECO:0007669"/>
    <property type="project" value="TreeGrafter"/>
</dbReference>
<keyword evidence="7" id="KW-0472">Membrane</keyword>
<proteinExistence type="inferred from homology"/>
<evidence type="ECO:0000256" key="5">
    <source>
        <dbReference type="ARBA" id="ARBA00023049"/>
    </source>
</evidence>